<accession>A0A0D7ASR3</accession>
<dbReference type="Proteomes" id="UP000054007">
    <property type="component" value="Unassembled WGS sequence"/>
</dbReference>
<dbReference type="AlphaFoldDB" id="A0A0D7ASR3"/>
<evidence type="ECO:0000313" key="2">
    <source>
        <dbReference type="Proteomes" id="UP000054007"/>
    </source>
</evidence>
<name>A0A0D7ASR3_9AGAR</name>
<proteinExistence type="predicted"/>
<dbReference type="EMBL" id="KN881188">
    <property type="protein sequence ID" value="KIY60874.1"/>
    <property type="molecule type" value="Genomic_DNA"/>
</dbReference>
<keyword evidence="2" id="KW-1185">Reference proteome</keyword>
<feature type="non-terminal residue" evidence="1">
    <location>
        <position position="1"/>
    </location>
</feature>
<protein>
    <submittedName>
        <fullName evidence="1">Uncharacterized protein</fullName>
    </submittedName>
</protein>
<sequence>RPFLLASDEPIIEMQDMLRPGVSAPNPAMVTRDLQDVFKVTRLHVKKKLSVNRFAKHLVFDGWAAASRRSFMGIGVAFFDEEKISFRHLDLVPYVLLH</sequence>
<reference evidence="1 2" key="1">
    <citation type="journal article" date="2015" name="Fungal Genet. Biol.">
        <title>Evolution of novel wood decay mechanisms in Agaricales revealed by the genome sequences of Fistulina hepatica and Cylindrobasidium torrendii.</title>
        <authorList>
            <person name="Floudas D."/>
            <person name="Held B.W."/>
            <person name="Riley R."/>
            <person name="Nagy L.G."/>
            <person name="Koehler G."/>
            <person name="Ransdell A.S."/>
            <person name="Younus H."/>
            <person name="Chow J."/>
            <person name="Chiniquy J."/>
            <person name="Lipzen A."/>
            <person name="Tritt A."/>
            <person name="Sun H."/>
            <person name="Haridas S."/>
            <person name="LaButti K."/>
            <person name="Ohm R.A."/>
            <person name="Kues U."/>
            <person name="Blanchette R.A."/>
            <person name="Grigoriev I.V."/>
            <person name="Minto R.E."/>
            <person name="Hibbett D.S."/>
        </authorList>
    </citation>
    <scope>NUCLEOTIDE SEQUENCE [LARGE SCALE GENOMIC DNA]</scope>
    <source>
        <strain evidence="1 2">FP15055 ss-10</strain>
    </source>
</reference>
<gene>
    <name evidence="1" type="ORF">CYLTODRAFT_363603</name>
</gene>
<evidence type="ECO:0000313" key="1">
    <source>
        <dbReference type="EMBL" id="KIY60874.1"/>
    </source>
</evidence>
<organism evidence="1 2">
    <name type="scientific">Cylindrobasidium torrendii FP15055 ss-10</name>
    <dbReference type="NCBI Taxonomy" id="1314674"/>
    <lineage>
        <taxon>Eukaryota</taxon>
        <taxon>Fungi</taxon>
        <taxon>Dikarya</taxon>
        <taxon>Basidiomycota</taxon>
        <taxon>Agaricomycotina</taxon>
        <taxon>Agaricomycetes</taxon>
        <taxon>Agaricomycetidae</taxon>
        <taxon>Agaricales</taxon>
        <taxon>Marasmiineae</taxon>
        <taxon>Physalacriaceae</taxon>
        <taxon>Cylindrobasidium</taxon>
    </lineage>
</organism>
<dbReference type="OrthoDB" id="3247971at2759"/>